<dbReference type="Pfam" id="PF12840">
    <property type="entry name" value="HTH_20"/>
    <property type="match status" value="1"/>
</dbReference>
<dbReference type="CDD" id="cd00090">
    <property type="entry name" value="HTH_ARSR"/>
    <property type="match status" value="1"/>
</dbReference>
<evidence type="ECO:0000256" key="1">
    <source>
        <dbReference type="ARBA" id="ARBA00023015"/>
    </source>
</evidence>
<comment type="caution">
    <text evidence="5">The sequence shown here is derived from an EMBL/GenBank/DDBJ whole genome shotgun (WGS) entry which is preliminary data.</text>
</comment>
<protein>
    <recommendedName>
        <fullName evidence="4">HTH arsR-type domain-containing protein</fullName>
    </recommendedName>
</protein>
<keyword evidence="6" id="KW-1185">Reference proteome</keyword>
<dbReference type="SUPFAM" id="SSF46785">
    <property type="entry name" value="Winged helix' DNA-binding domain"/>
    <property type="match status" value="1"/>
</dbReference>
<gene>
    <name evidence="5" type="ORF">GCM10010430_56940</name>
</gene>
<evidence type="ECO:0000313" key="6">
    <source>
        <dbReference type="Proteomes" id="UP001500305"/>
    </source>
</evidence>
<accession>A0ABN3ENU6</accession>
<feature type="domain" description="HTH arsR-type" evidence="4">
    <location>
        <begin position="10"/>
        <end position="85"/>
    </location>
</feature>
<evidence type="ECO:0000256" key="2">
    <source>
        <dbReference type="ARBA" id="ARBA00023125"/>
    </source>
</evidence>
<dbReference type="SMART" id="SM00418">
    <property type="entry name" value="HTH_ARSR"/>
    <property type="match status" value="1"/>
</dbReference>
<dbReference type="PANTHER" id="PTHR43132">
    <property type="entry name" value="ARSENICAL RESISTANCE OPERON REPRESSOR ARSR-RELATED"/>
    <property type="match status" value="1"/>
</dbReference>
<evidence type="ECO:0000313" key="5">
    <source>
        <dbReference type="EMBL" id="GAA2264805.1"/>
    </source>
</evidence>
<dbReference type="Gene3D" id="1.10.10.10">
    <property type="entry name" value="Winged helix-like DNA-binding domain superfamily/Winged helix DNA-binding domain"/>
    <property type="match status" value="1"/>
</dbReference>
<dbReference type="PANTHER" id="PTHR43132:SF2">
    <property type="entry name" value="ARSENICAL RESISTANCE OPERON REPRESSOR ARSR-RELATED"/>
    <property type="match status" value="1"/>
</dbReference>
<reference evidence="5 6" key="1">
    <citation type="journal article" date="2019" name="Int. J. Syst. Evol. Microbiol.">
        <title>The Global Catalogue of Microorganisms (GCM) 10K type strain sequencing project: providing services to taxonomists for standard genome sequencing and annotation.</title>
        <authorList>
            <consortium name="The Broad Institute Genomics Platform"/>
            <consortium name="The Broad Institute Genome Sequencing Center for Infectious Disease"/>
            <person name="Wu L."/>
            <person name="Ma J."/>
        </authorList>
    </citation>
    <scope>NUCLEOTIDE SEQUENCE [LARGE SCALE GENOMIC DNA]</scope>
    <source>
        <strain evidence="5 6">JCM 7356</strain>
    </source>
</reference>
<dbReference type="InterPro" id="IPR036390">
    <property type="entry name" value="WH_DNA-bd_sf"/>
</dbReference>
<keyword evidence="1" id="KW-0805">Transcription regulation</keyword>
<keyword evidence="2" id="KW-0238">DNA-binding</keyword>
<dbReference type="InterPro" id="IPR036388">
    <property type="entry name" value="WH-like_DNA-bd_sf"/>
</dbReference>
<dbReference type="InterPro" id="IPR051011">
    <property type="entry name" value="Metal_resp_trans_reg"/>
</dbReference>
<name>A0ABN3ENU6_9ACTN</name>
<dbReference type="InterPro" id="IPR001845">
    <property type="entry name" value="HTH_ArsR_DNA-bd_dom"/>
</dbReference>
<dbReference type="InterPro" id="IPR011991">
    <property type="entry name" value="ArsR-like_HTH"/>
</dbReference>
<evidence type="ECO:0000259" key="4">
    <source>
        <dbReference type="SMART" id="SM00418"/>
    </source>
</evidence>
<proteinExistence type="predicted"/>
<organism evidence="5 6">
    <name type="scientific">Kitasatospora cystarginea</name>
    <dbReference type="NCBI Taxonomy" id="58350"/>
    <lineage>
        <taxon>Bacteria</taxon>
        <taxon>Bacillati</taxon>
        <taxon>Actinomycetota</taxon>
        <taxon>Actinomycetes</taxon>
        <taxon>Kitasatosporales</taxon>
        <taxon>Streptomycetaceae</taxon>
        <taxon>Kitasatospora</taxon>
    </lineage>
</organism>
<evidence type="ECO:0000256" key="3">
    <source>
        <dbReference type="ARBA" id="ARBA00023163"/>
    </source>
</evidence>
<dbReference type="EMBL" id="BAAATR010000031">
    <property type="protein sequence ID" value="GAA2264805.1"/>
    <property type="molecule type" value="Genomic_DNA"/>
</dbReference>
<keyword evidence="3" id="KW-0804">Transcription</keyword>
<dbReference type="Proteomes" id="UP001500305">
    <property type="component" value="Unassembled WGS sequence"/>
</dbReference>
<sequence>MKEREVSDVATLKALADPVRLAILNALMKGEPEPSSVKEIAAELGEAPTKLYRHVRQLEQVGLILVAETRLVSGIVESRYRAAQRSLRLSRSIFTDDSSERPEALGALLAAIDVARADFQGHFLANRIEFGIRDGEVGAAPGVFSHSTLRLRPERLVWLRDQLRGILDELAREGDSDEEDAVEATLFALLYAVKPEERT</sequence>